<dbReference type="AlphaFoldDB" id="A0A8H7VIF7"/>
<organism evidence="2 3">
    <name type="scientific">Circinella minor</name>
    <dbReference type="NCBI Taxonomy" id="1195481"/>
    <lineage>
        <taxon>Eukaryota</taxon>
        <taxon>Fungi</taxon>
        <taxon>Fungi incertae sedis</taxon>
        <taxon>Mucoromycota</taxon>
        <taxon>Mucoromycotina</taxon>
        <taxon>Mucoromycetes</taxon>
        <taxon>Mucorales</taxon>
        <taxon>Lichtheimiaceae</taxon>
        <taxon>Circinella</taxon>
    </lineage>
</organism>
<dbReference type="Proteomes" id="UP000646827">
    <property type="component" value="Unassembled WGS sequence"/>
</dbReference>
<evidence type="ECO:0000313" key="2">
    <source>
        <dbReference type="EMBL" id="KAG2221720.1"/>
    </source>
</evidence>
<dbReference type="InterPro" id="IPR032710">
    <property type="entry name" value="NTF2-like_dom_sf"/>
</dbReference>
<evidence type="ECO:0000313" key="3">
    <source>
        <dbReference type="Proteomes" id="UP000646827"/>
    </source>
</evidence>
<sequence>MANLPDFMTDPNAVLNDKEHEWRYKRVPDYKKVNEAYEEEKTVTHEEGSLGWLVSNLVKNWEKEMSYKLRPDQIRTINAEKYRFSVNGMEWHNVEDMLKIGTYNALIGDTELYKASESDFSDSHKLFKRALRTFSWEVLEVYSGPPTVAFKWRHWGTMVGDLKVNLGNGEKLEAEATNEVVDTFGVTVAKVNEKFEIEQLETFYDPSDLLRKMAKKRKGGNKDEATTGNTSKCPFAATAPTQ</sequence>
<feature type="region of interest" description="Disordered" evidence="1">
    <location>
        <begin position="214"/>
        <end position="242"/>
    </location>
</feature>
<dbReference type="EMBL" id="JAEPRB010000101">
    <property type="protein sequence ID" value="KAG2221720.1"/>
    <property type="molecule type" value="Genomic_DNA"/>
</dbReference>
<evidence type="ECO:0000256" key="1">
    <source>
        <dbReference type="SAM" id="MobiDB-lite"/>
    </source>
</evidence>
<dbReference type="PANTHER" id="PTHR31723:SF10">
    <property type="entry name" value="PATHOGEN-RELATED PROTEIN"/>
    <property type="match status" value="1"/>
</dbReference>
<name>A0A8H7VIF7_9FUNG</name>
<dbReference type="PANTHER" id="PTHR31723">
    <property type="entry name" value="PATHOGENESIS-RELATED FAMILY PROTEIN"/>
    <property type="match status" value="1"/>
</dbReference>
<dbReference type="Gene3D" id="3.10.450.50">
    <property type="match status" value="1"/>
</dbReference>
<reference evidence="2 3" key="1">
    <citation type="submission" date="2020-12" db="EMBL/GenBank/DDBJ databases">
        <title>Metabolic potential, ecology and presence of endohyphal bacteria is reflected in genomic diversity of Mucoromycotina.</title>
        <authorList>
            <person name="Muszewska A."/>
            <person name="Okrasinska A."/>
            <person name="Steczkiewicz K."/>
            <person name="Drgas O."/>
            <person name="Orlowska M."/>
            <person name="Perlinska-Lenart U."/>
            <person name="Aleksandrzak-Piekarczyk T."/>
            <person name="Szatraj K."/>
            <person name="Zielenkiewicz U."/>
            <person name="Pilsyk S."/>
            <person name="Malc E."/>
            <person name="Mieczkowski P."/>
            <person name="Kruszewska J.S."/>
            <person name="Biernat P."/>
            <person name="Pawlowska J."/>
        </authorList>
    </citation>
    <scope>NUCLEOTIDE SEQUENCE [LARGE SCALE GENOMIC DNA]</scope>
    <source>
        <strain evidence="2 3">CBS 142.35</strain>
    </source>
</reference>
<dbReference type="InterPro" id="IPR053218">
    <property type="entry name" value="Pathogen-related_defense"/>
</dbReference>
<protein>
    <recommendedName>
        <fullName evidence="4">Pathogen-related protein</fullName>
    </recommendedName>
</protein>
<evidence type="ECO:0008006" key="4">
    <source>
        <dbReference type="Google" id="ProtNLM"/>
    </source>
</evidence>
<dbReference type="OrthoDB" id="65445at2759"/>
<accession>A0A8H7VIF7</accession>
<gene>
    <name evidence="2" type="ORF">INT45_007126</name>
</gene>
<proteinExistence type="predicted"/>
<dbReference type="SUPFAM" id="SSF54427">
    <property type="entry name" value="NTF2-like"/>
    <property type="match status" value="1"/>
</dbReference>
<comment type="caution">
    <text evidence="2">The sequence shown here is derived from an EMBL/GenBank/DDBJ whole genome shotgun (WGS) entry which is preliminary data.</text>
</comment>
<keyword evidence="3" id="KW-1185">Reference proteome</keyword>